<dbReference type="Pfam" id="PF05036">
    <property type="entry name" value="SPOR"/>
    <property type="match status" value="1"/>
</dbReference>
<sequence length="278" mass="28736">MLTRALIVVLAILNLGVACWWLLRDAPQPPAPPPQPADVAELRWVPGGVDAAASAQATAAAPTAPLMEREPAAKTAVAATPAPATPAQPEVAKPQVAEATPVAVAAKPVTPPAPAPAPEKPAAAEPARCIALGPFADRAAATSAQDKAGNVISQVRLREQPAASGSTRFRVMLPAAPNRDEAQATVKRIVAAGLSDYYIISQGEDINAVALGQYRNREGAERRMAAVQAAGFQPRLVASGDAGQWWLEGQLAAGTQPAQAQQRSGAAQSRSLECTRLR</sequence>
<evidence type="ECO:0000259" key="2">
    <source>
        <dbReference type="PROSITE" id="PS51724"/>
    </source>
</evidence>
<dbReference type="Proteomes" id="UP000596095">
    <property type="component" value="Chromosome"/>
</dbReference>
<proteinExistence type="predicted"/>
<dbReference type="Gene3D" id="3.30.70.1070">
    <property type="entry name" value="Sporulation related repeat"/>
    <property type="match status" value="1"/>
</dbReference>
<dbReference type="SUPFAM" id="SSF110997">
    <property type="entry name" value="Sporulation related repeat"/>
    <property type="match status" value="1"/>
</dbReference>
<evidence type="ECO:0000313" key="4">
    <source>
        <dbReference type="Proteomes" id="UP000596095"/>
    </source>
</evidence>
<dbReference type="RefSeq" id="WP_201117864.1">
    <property type="nucleotide sequence ID" value="NZ_CP067993.1"/>
</dbReference>
<feature type="region of interest" description="Disordered" evidence="1">
    <location>
        <begin position="256"/>
        <end position="278"/>
    </location>
</feature>
<organism evidence="3 4">
    <name type="scientific">Stenotrophomonas maltophilia</name>
    <name type="common">Pseudomonas maltophilia</name>
    <name type="synonym">Xanthomonas maltophilia</name>
    <dbReference type="NCBI Taxonomy" id="40324"/>
    <lineage>
        <taxon>Bacteria</taxon>
        <taxon>Pseudomonadati</taxon>
        <taxon>Pseudomonadota</taxon>
        <taxon>Gammaproteobacteria</taxon>
        <taxon>Lysobacterales</taxon>
        <taxon>Lysobacteraceae</taxon>
        <taxon>Stenotrophomonas</taxon>
        <taxon>Stenotrophomonas maltophilia group</taxon>
    </lineage>
</organism>
<reference evidence="3 4" key="1">
    <citation type="submission" date="2021-01" db="EMBL/GenBank/DDBJ databases">
        <title>Genome Characterization of a novel Stenotrophomonas isolate with high keratinase activity.</title>
        <authorList>
            <person name="Cao Z.-J."/>
        </authorList>
    </citation>
    <scope>NUCLEOTIDE SEQUENCE [LARGE SCALE GENOMIC DNA]</scope>
    <source>
        <strain evidence="3 4">DHHJ</strain>
    </source>
</reference>
<dbReference type="InterPro" id="IPR036680">
    <property type="entry name" value="SPOR-like_sf"/>
</dbReference>
<dbReference type="InterPro" id="IPR007730">
    <property type="entry name" value="SPOR-like_dom"/>
</dbReference>
<feature type="domain" description="SPOR" evidence="2">
    <location>
        <begin position="163"/>
        <end position="239"/>
    </location>
</feature>
<feature type="region of interest" description="Disordered" evidence="1">
    <location>
        <begin position="70"/>
        <end position="94"/>
    </location>
</feature>
<name>A0ABD7C5F1_STEMA</name>
<evidence type="ECO:0000313" key="3">
    <source>
        <dbReference type="EMBL" id="QQQ42692.1"/>
    </source>
</evidence>
<feature type="compositionally biased region" description="Low complexity" evidence="1">
    <location>
        <begin position="258"/>
        <end position="271"/>
    </location>
</feature>
<accession>A0ABD7C5F1</accession>
<dbReference type="AlphaFoldDB" id="A0ABD7C5F1"/>
<gene>
    <name evidence="3" type="ORF">JJL50_01115</name>
</gene>
<protein>
    <submittedName>
        <fullName evidence="3">SPOR domain-containing protein</fullName>
    </submittedName>
</protein>
<dbReference type="PROSITE" id="PS51724">
    <property type="entry name" value="SPOR"/>
    <property type="match status" value="1"/>
</dbReference>
<dbReference type="EMBL" id="CP067993">
    <property type="protein sequence ID" value="QQQ42692.1"/>
    <property type="molecule type" value="Genomic_DNA"/>
</dbReference>
<feature type="compositionally biased region" description="Low complexity" evidence="1">
    <location>
        <begin position="73"/>
        <end position="94"/>
    </location>
</feature>
<evidence type="ECO:0000256" key="1">
    <source>
        <dbReference type="SAM" id="MobiDB-lite"/>
    </source>
</evidence>
<dbReference type="PROSITE" id="PS51257">
    <property type="entry name" value="PROKAR_LIPOPROTEIN"/>
    <property type="match status" value="1"/>
</dbReference>